<dbReference type="InParanoid" id="B1L606"/>
<dbReference type="eggNOG" id="arCOG02081">
    <property type="taxonomic scope" value="Archaea"/>
</dbReference>
<keyword evidence="1" id="KW-1133">Transmembrane helix</keyword>
<dbReference type="PANTHER" id="PTHR35902">
    <property type="entry name" value="S-LAYER DOMAIN-LIKE PROTEIN-RELATED"/>
    <property type="match status" value="1"/>
</dbReference>
<dbReference type="Proteomes" id="UP000001686">
    <property type="component" value="Chromosome"/>
</dbReference>
<dbReference type="RefSeq" id="WP_012309782.1">
    <property type="nucleotide sequence ID" value="NC_010482.1"/>
</dbReference>
<sequence length="832" mass="89693">MRKMPIILLLIIFIGALPVSGESYFIVKDSYWEGYALVLGANNTFVIEARSSYSGILSDINATLKIYDFVGSDYTTSFSYSGSISQGQSLYMRFTVSVPANAYASHYKADLFLKFKANGVPQNQVIPLFITVQGSPRVVCSISGSVRPGWPATIYIEVENIGDGVARNVMVSLTPTSLGVQVTSPIDLGLMNPAESKRIQTEIYVADNVDEAVTITATVTWGAQVGAGGQYTTTQTLSASEVGPKGVSVFAKDIYLDPGVNNTVPLLVENEGDEWAYRVKMTIQTPPGVSVIGSNTFDLGDLGPGKLTMVPVNLSTLPQTSGPIQILASLQWLDAGGEERTSSSTLGFYVRVPIGPFLTALSDKRVLKPGVPESVVVYLKNDGNETAKNLRANLIASKDLAVLSETGVSLGDLEPGASKGISTLLYAPNMSYGSLILTIELNYLDEHDSTRTQAIPISFITESPKQPLLILIPLNNELKNDETNELCVKIKNEGGLAKDLRIELAFPSPEIGSIVGTGRAYIDSLDRGESALRNFTVYLSPNVYGAVQMIARLSYRDESGIDHMDVTTFGVRASGEPRIEVAHVSTVPTPIYPGDSNVRLVTLITNVGSYVAKDLRLNLTSLPSYVEPSYSGSDTFLIPALPPGQSMEVSFILKIKENARPGRYELKLVSKYGEAKLPLQIDEKASFELIELNASGRPRPGDRGVKLSLILRNGADVTANDAVIEIVTPYLIGTTSLAVGDVPARSNTSAIMEVDIDKQAPLQIPIDIKITWKQDGRSLSQTIKASLNLSGGGGIEIWEILIAIALPLIIILIFRGRLFDIFSRAHSEQGPS</sequence>
<protein>
    <submittedName>
        <fullName evidence="2">S-layer domain-like protein</fullName>
    </submittedName>
</protein>
<evidence type="ECO:0000313" key="3">
    <source>
        <dbReference type="Proteomes" id="UP000001686"/>
    </source>
</evidence>
<dbReference type="AlphaFoldDB" id="B1L606"/>
<feature type="transmembrane region" description="Helical" evidence="1">
    <location>
        <begin position="797"/>
        <end position="814"/>
    </location>
</feature>
<evidence type="ECO:0000256" key="1">
    <source>
        <dbReference type="SAM" id="Phobius"/>
    </source>
</evidence>
<dbReference type="GeneID" id="6094416"/>
<dbReference type="EnsemblBacteria" id="ACB07885">
    <property type="protein sequence ID" value="ACB07885"/>
    <property type="gene ID" value="Kcr_1139"/>
</dbReference>
<organism evidence="2 3">
    <name type="scientific">Korarchaeum cryptofilum (strain OPF8)</name>
    <dbReference type="NCBI Taxonomy" id="374847"/>
    <lineage>
        <taxon>Archaea</taxon>
        <taxon>Thermoproteota</taxon>
        <taxon>Candidatus Korarchaeia</taxon>
        <taxon>Candidatus Korarchaeales</taxon>
        <taxon>Candidatus Korarchaeaceae</taxon>
        <taxon>Candidatus Korarchaeum</taxon>
    </lineage>
</organism>
<proteinExistence type="predicted"/>
<keyword evidence="1" id="KW-0472">Membrane</keyword>
<dbReference type="OrthoDB" id="56770at2157"/>
<dbReference type="PANTHER" id="PTHR35902:SF3">
    <property type="entry name" value="NPCBM-ASSOCIATED, NEW3 DOMAIN OF ALPHA-GALACTOSIDASE"/>
    <property type="match status" value="1"/>
</dbReference>
<evidence type="ECO:0000313" key="2">
    <source>
        <dbReference type="EMBL" id="ACB07885.1"/>
    </source>
</evidence>
<gene>
    <name evidence="2" type="ordered locus">Kcr_1139</name>
</gene>
<reference evidence="2 3" key="1">
    <citation type="journal article" date="2008" name="Proc. Natl. Acad. Sci. U.S.A.">
        <title>A korarchaeal genome reveals new insights into the evolution of the Archaea.</title>
        <authorList>
            <person name="Elkins J.G."/>
            <person name="Podar M."/>
            <person name="Graham D.E."/>
            <person name="Makarova K.S."/>
            <person name="Wolf Y."/>
            <person name="Randau L."/>
            <person name="Hedlund B.P."/>
            <person name="Brochier-Armanet C."/>
            <person name="Kunin V."/>
            <person name="Anderson I."/>
            <person name="Lapidus A."/>
            <person name="Goltsman E."/>
            <person name="Barry K."/>
            <person name="Koonin E.V."/>
            <person name="Hugenholtz P."/>
            <person name="Kyrpides N."/>
            <person name="Wanner G."/>
            <person name="Richardson P."/>
            <person name="Keller M."/>
            <person name="Stetter K.O."/>
        </authorList>
    </citation>
    <scope>NUCLEOTIDE SEQUENCE [LARGE SCALE GENOMIC DNA]</scope>
    <source>
        <strain evidence="3">OPF8</strain>
    </source>
</reference>
<name>B1L606_KORCO</name>
<dbReference type="HOGENOM" id="CLU_340867_0_0_2"/>
<dbReference type="PhylomeDB" id="B1L606"/>
<dbReference type="eggNOG" id="arCOG02079">
    <property type="taxonomic scope" value="Archaea"/>
</dbReference>
<keyword evidence="3" id="KW-1185">Reference proteome</keyword>
<accession>B1L606</accession>
<dbReference type="STRING" id="374847.Kcr_1139"/>
<dbReference type="KEGG" id="kcr:Kcr_1139"/>
<dbReference type="EMBL" id="CP000968">
    <property type="protein sequence ID" value="ACB07885.1"/>
    <property type="molecule type" value="Genomic_DNA"/>
</dbReference>
<keyword evidence="1" id="KW-0812">Transmembrane</keyword>